<dbReference type="EMBL" id="PSQE01000003">
    <property type="protein sequence ID" value="RHN66023.1"/>
    <property type="molecule type" value="Genomic_DNA"/>
</dbReference>
<organism evidence="1">
    <name type="scientific">Medicago truncatula</name>
    <name type="common">Barrel medic</name>
    <name type="synonym">Medicago tribuloides</name>
    <dbReference type="NCBI Taxonomy" id="3880"/>
    <lineage>
        <taxon>Eukaryota</taxon>
        <taxon>Viridiplantae</taxon>
        <taxon>Streptophyta</taxon>
        <taxon>Embryophyta</taxon>
        <taxon>Tracheophyta</taxon>
        <taxon>Spermatophyta</taxon>
        <taxon>Magnoliopsida</taxon>
        <taxon>eudicotyledons</taxon>
        <taxon>Gunneridae</taxon>
        <taxon>Pentapetalae</taxon>
        <taxon>rosids</taxon>
        <taxon>fabids</taxon>
        <taxon>Fabales</taxon>
        <taxon>Fabaceae</taxon>
        <taxon>Papilionoideae</taxon>
        <taxon>50 kb inversion clade</taxon>
        <taxon>NPAAA clade</taxon>
        <taxon>Hologalegina</taxon>
        <taxon>IRL clade</taxon>
        <taxon>Trifolieae</taxon>
        <taxon>Medicago</taxon>
    </lineage>
</organism>
<accession>A0A396IN73</accession>
<gene>
    <name evidence="1" type="ORF">MtrunA17_Chr3g0086281</name>
</gene>
<protein>
    <submittedName>
        <fullName evidence="1">Uncharacterized protein</fullName>
    </submittedName>
</protein>
<reference evidence="1" key="1">
    <citation type="journal article" date="2018" name="Nat. Plants">
        <title>Whole-genome landscape of Medicago truncatula symbiotic genes.</title>
        <authorList>
            <person name="Pecrix Y."/>
            <person name="Gamas P."/>
            <person name="Carrere S."/>
        </authorList>
    </citation>
    <scope>NUCLEOTIDE SEQUENCE</scope>
    <source>
        <tissue evidence="1">Leaves</tissue>
    </source>
</reference>
<sequence>MEIDPLHFLHIVRDIYGLSISNLCHYLQHTLSATVIQPLLSKHNILFEAATQLIFS</sequence>
<evidence type="ECO:0000313" key="1">
    <source>
        <dbReference type="EMBL" id="RHN66023.1"/>
    </source>
</evidence>
<comment type="caution">
    <text evidence="1">The sequence shown here is derived from an EMBL/GenBank/DDBJ whole genome shotgun (WGS) entry which is preliminary data.</text>
</comment>
<proteinExistence type="predicted"/>
<dbReference type="AlphaFoldDB" id="A0A396IN73"/>
<name>A0A396IN73_MEDTR</name>
<dbReference type="Gramene" id="rna13933">
    <property type="protein sequence ID" value="RHN66023.1"/>
    <property type="gene ID" value="gene13933"/>
</dbReference>
<dbReference type="Proteomes" id="UP000265566">
    <property type="component" value="Chromosome 3"/>
</dbReference>